<reference evidence="4" key="1">
    <citation type="submission" date="2021-05" db="EMBL/GenBank/DDBJ databases">
        <authorList>
            <person name="Alioto T."/>
            <person name="Alioto T."/>
            <person name="Gomez Garrido J."/>
        </authorList>
    </citation>
    <scope>NUCLEOTIDE SEQUENCE</scope>
</reference>
<proteinExistence type="predicted"/>
<dbReference type="EMBL" id="HBUF01028174">
    <property type="protein sequence ID" value="CAG6613680.1"/>
    <property type="molecule type" value="Transcribed_RNA"/>
</dbReference>
<dbReference type="EMBL" id="HBUF01372003">
    <property type="protein sequence ID" value="CAG6726622.1"/>
    <property type="molecule type" value="Transcribed_RNA"/>
</dbReference>
<keyword evidence="3" id="KW-0812">Transmembrane</keyword>
<accession>A0A8D8LXC3</accession>
<dbReference type="Gene3D" id="1.10.287.1490">
    <property type="match status" value="1"/>
</dbReference>
<dbReference type="EMBL" id="HBUF01028176">
    <property type="protein sequence ID" value="CAG6613682.1"/>
    <property type="molecule type" value="Transcribed_RNA"/>
</dbReference>
<dbReference type="AlphaFoldDB" id="A0A8D8LXC3"/>
<evidence type="ECO:0000256" key="3">
    <source>
        <dbReference type="SAM" id="Phobius"/>
    </source>
</evidence>
<keyword evidence="3" id="KW-0472">Membrane</keyword>
<name>A0A8D8LXC3_9HEMI</name>
<dbReference type="EMBL" id="HBUF01372002">
    <property type="protein sequence ID" value="CAG6726621.1"/>
    <property type="molecule type" value="Transcribed_RNA"/>
</dbReference>
<dbReference type="EMBL" id="HBUF01534853">
    <property type="protein sequence ID" value="CAG6752972.1"/>
    <property type="molecule type" value="Transcribed_RNA"/>
</dbReference>
<dbReference type="EMBL" id="HBUF01534855">
    <property type="protein sequence ID" value="CAG6752974.1"/>
    <property type="molecule type" value="Transcribed_RNA"/>
</dbReference>
<organism evidence="4">
    <name type="scientific">Cacopsylla melanoneura</name>
    <dbReference type="NCBI Taxonomy" id="428564"/>
    <lineage>
        <taxon>Eukaryota</taxon>
        <taxon>Metazoa</taxon>
        <taxon>Ecdysozoa</taxon>
        <taxon>Arthropoda</taxon>
        <taxon>Hexapoda</taxon>
        <taxon>Insecta</taxon>
        <taxon>Pterygota</taxon>
        <taxon>Neoptera</taxon>
        <taxon>Paraneoptera</taxon>
        <taxon>Hemiptera</taxon>
        <taxon>Sternorrhyncha</taxon>
        <taxon>Psylloidea</taxon>
        <taxon>Psyllidae</taxon>
        <taxon>Psyllinae</taxon>
        <taxon>Cacopsylla</taxon>
    </lineage>
</organism>
<feature type="region of interest" description="Disordered" evidence="2">
    <location>
        <begin position="400"/>
        <end position="448"/>
    </location>
</feature>
<feature type="transmembrane region" description="Helical" evidence="3">
    <location>
        <begin position="96"/>
        <end position="119"/>
    </location>
</feature>
<evidence type="ECO:0000313" key="4">
    <source>
        <dbReference type="EMBL" id="CAG6613682.1"/>
    </source>
</evidence>
<dbReference type="EMBL" id="HBUF01192170">
    <property type="protein sequence ID" value="CAG6658719.1"/>
    <property type="molecule type" value="Transcribed_RNA"/>
</dbReference>
<feature type="region of interest" description="Disordered" evidence="2">
    <location>
        <begin position="40"/>
        <end position="61"/>
    </location>
</feature>
<keyword evidence="1" id="KW-0175">Coiled coil</keyword>
<keyword evidence="3" id="KW-1133">Transmembrane helix</keyword>
<evidence type="ECO:0000256" key="1">
    <source>
        <dbReference type="SAM" id="Coils"/>
    </source>
</evidence>
<feature type="compositionally biased region" description="Basic residues" evidence="2">
    <location>
        <begin position="40"/>
        <end position="52"/>
    </location>
</feature>
<protein>
    <submittedName>
        <fullName evidence="4">Uncharacterized protein</fullName>
    </submittedName>
</protein>
<sequence length="448" mass="48688">MEKANEKSVYELLAMTASDSSSISDVPDIVFRTEPAVPKQKRRKRRLKRHQRNNLTSNPSTCDEDDLILNGPVAGAGHHTSNKLSTLFCPYLNHSLVYCFCIAIVLSWLITLTLLLISFHADLSQLDSSVESVVAGSQGVPDALQRCHSLSKQLERNQSELVTKFNSLAVQIRNFSIQIADLHTTIAGVQAQLAASPQVLDVPARLKDLASSVATFGSSLKDLTNTVTNVKAESDQTRTETSVLAANVTRLKDSLDLAERRESQLQQLQPSSTDLNTQLQSQLSDLSSNLSHVNQTLSARLGFLTDDQTKNRKNIEELQNTYSNVSTRVSSVEADVSSLSQSMTSVTRDVTSLTTSLGQLRIDVLTRAGPEPTSTTESISPFFKLNSQAESQPPVLAGAAGLTSSQQPMDINLLDVKTKSNPDPQTVRPGTSPLDNAKSSSDDAQVRK</sequence>
<evidence type="ECO:0000256" key="2">
    <source>
        <dbReference type="SAM" id="MobiDB-lite"/>
    </source>
</evidence>
<feature type="coiled-coil region" evidence="1">
    <location>
        <begin position="220"/>
        <end position="268"/>
    </location>
</feature>
<dbReference type="EMBL" id="HBUF01534856">
    <property type="protein sequence ID" value="CAG6752975.1"/>
    <property type="molecule type" value="Transcribed_RNA"/>
</dbReference>
<dbReference type="EMBL" id="HBUF01192167">
    <property type="protein sequence ID" value="CAG6658716.1"/>
    <property type="molecule type" value="Transcribed_RNA"/>
</dbReference>